<proteinExistence type="predicted"/>
<protein>
    <submittedName>
        <fullName evidence="2">Uncharacterized protein</fullName>
    </submittedName>
</protein>
<evidence type="ECO:0000313" key="2">
    <source>
        <dbReference type="EMBL" id="RKP18200.1"/>
    </source>
</evidence>
<accession>A0A4P9YIP8</accession>
<evidence type="ECO:0000313" key="3">
    <source>
        <dbReference type="Proteomes" id="UP000281549"/>
    </source>
</evidence>
<evidence type="ECO:0000256" key="1">
    <source>
        <dbReference type="SAM" id="MobiDB-lite"/>
    </source>
</evidence>
<organism evidence="2 3">
    <name type="scientific">Rozella allomycis (strain CSF55)</name>
    <dbReference type="NCBI Taxonomy" id="988480"/>
    <lineage>
        <taxon>Eukaryota</taxon>
        <taxon>Fungi</taxon>
        <taxon>Fungi incertae sedis</taxon>
        <taxon>Cryptomycota</taxon>
        <taxon>Cryptomycota incertae sedis</taxon>
        <taxon>Rozella</taxon>
    </lineage>
</organism>
<sequence>MSPWKSFKNIFKGKRKNIPPTNKARTSKSSKKGATRSQGLPPSYKDANPQRLPSVVQRDHGEAPPGYTTISRNQHSSLEWGYEEALPGYTTIDRNQRRYEKTPSGHTIINNNQRSSNQGIYEEKLSGYTTIDRSPNSRPFVNSKSDVSTTIQERYKIDSPDRLSPDDKIEVFRDYKKFLNNYKIDEISVRKVEEIANIYSSARKLRMIKSDVQPIIDQIQAIIDKRDHLKMYPPEPRKLKGMSDFEFRRLATEYKAQREYVLHTLLKLYDTQNKLKRLPTDYAKLDLIPSYRRKGDVMTTIKNRYMAKSFNELTPKDQADLRNEYKNFIERESKPLDKHDYEGNVERARNVYNSALTLRLKADDIKPYLEEMTKRIEYNSWHLKKMDKDLADPSVSDNYKNGVKKERPIVAQETIDLSLLRKKIQAL</sequence>
<name>A0A4P9YIP8_ROZAC</name>
<feature type="compositionally biased region" description="Basic residues" evidence="1">
    <location>
        <begin position="25"/>
        <end position="34"/>
    </location>
</feature>
<dbReference type="Proteomes" id="UP000281549">
    <property type="component" value="Unassembled WGS sequence"/>
</dbReference>
<feature type="region of interest" description="Disordered" evidence="1">
    <location>
        <begin position="1"/>
        <end position="72"/>
    </location>
</feature>
<dbReference type="EMBL" id="ML005531">
    <property type="protein sequence ID" value="RKP18200.1"/>
    <property type="molecule type" value="Genomic_DNA"/>
</dbReference>
<gene>
    <name evidence="2" type="ORF">ROZALSC1DRAFT_23462</name>
</gene>
<reference evidence="3" key="1">
    <citation type="journal article" date="2018" name="Nat. Microbiol.">
        <title>Leveraging single-cell genomics to expand the fungal tree of life.</title>
        <authorList>
            <person name="Ahrendt S.R."/>
            <person name="Quandt C.A."/>
            <person name="Ciobanu D."/>
            <person name="Clum A."/>
            <person name="Salamov A."/>
            <person name="Andreopoulos B."/>
            <person name="Cheng J.F."/>
            <person name="Woyke T."/>
            <person name="Pelin A."/>
            <person name="Henrissat B."/>
            <person name="Reynolds N.K."/>
            <person name="Benny G.L."/>
            <person name="Smith M.E."/>
            <person name="James T.Y."/>
            <person name="Grigoriev I.V."/>
        </authorList>
    </citation>
    <scope>NUCLEOTIDE SEQUENCE [LARGE SCALE GENOMIC DNA]</scope>
    <source>
        <strain evidence="3">CSF55</strain>
    </source>
</reference>
<dbReference type="AlphaFoldDB" id="A0A4P9YIP8"/>